<evidence type="ECO:0000256" key="3">
    <source>
        <dbReference type="ARBA" id="ARBA00004892"/>
    </source>
</evidence>
<dbReference type="RefSeq" id="WP_021097197.1">
    <property type="nucleotide sequence ID" value="NZ_KE557320.1"/>
</dbReference>
<evidence type="ECO:0000313" key="11">
    <source>
        <dbReference type="Proteomes" id="UP000015346"/>
    </source>
</evidence>
<comment type="function">
    <text evidence="2 9">Catalyzes the dehydration of D-mannonate.</text>
</comment>
<dbReference type="EC" id="4.2.1.8" evidence="5 9"/>
<dbReference type="AlphaFoldDB" id="S9SIU6"/>
<dbReference type="HOGENOM" id="CLU_058621_2_0_5"/>
<proteinExistence type="inferred from homology"/>
<sequence>MVESIPVPNAIKLGGQPARDATAAWIETMRRLARHGLRVICYNFMPVVDWTRTTSRHPMPSGGLAMRFDWTDFAAYDLFILRREGAEADHPPARIAAAEARMRDLTPEAAQDLERCIIAGLPGAEASHDREGIRRLIAAYRDRSPDDMRAALRHFHEAVVPVARELGVRLCIHPDDPPFSVFGLPRIVSTADDLRAIFEAVPERENGLTFCAGSLGAREDNDLPAILSEHADRIHFVHLRNVSTDPDGSFTEDDHLTGNADMVRLIALLLEEEARRRDAGRTDADIPFRPDHGHLLLDDQAKETLPGYSAIGRLKGLAELRGILTTLSHPELGRLA</sequence>
<evidence type="ECO:0000313" key="10">
    <source>
        <dbReference type="EMBL" id="EPX86289.1"/>
    </source>
</evidence>
<evidence type="ECO:0000256" key="5">
    <source>
        <dbReference type="ARBA" id="ARBA00012927"/>
    </source>
</evidence>
<dbReference type="UniPathway" id="UPA00246"/>
<dbReference type="NCBIfam" id="TIGR00695">
    <property type="entry name" value="uxuA"/>
    <property type="match status" value="1"/>
</dbReference>
<accession>S9SIU6</accession>
<evidence type="ECO:0000256" key="8">
    <source>
        <dbReference type="ARBA" id="ARBA00023239"/>
    </source>
</evidence>
<dbReference type="PANTHER" id="PTHR30387:SF2">
    <property type="entry name" value="MANNONATE DEHYDRATASE"/>
    <property type="match status" value="1"/>
</dbReference>
<protein>
    <recommendedName>
        <fullName evidence="5 9">Mannonate dehydratase</fullName>
        <ecNumber evidence="5 9">4.2.1.8</ecNumber>
    </recommendedName>
    <alternativeName>
        <fullName evidence="9">D-mannonate hydro-lyase</fullName>
    </alternativeName>
</protein>
<dbReference type="PANTHER" id="PTHR30387">
    <property type="entry name" value="MANNONATE DEHYDRATASE"/>
    <property type="match status" value="1"/>
</dbReference>
<dbReference type="HAMAP" id="MF_00106">
    <property type="entry name" value="UxuA"/>
    <property type="match status" value="1"/>
</dbReference>
<dbReference type="SUPFAM" id="SSF51658">
    <property type="entry name" value="Xylose isomerase-like"/>
    <property type="match status" value="1"/>
</dbReference>
<dbReference type="GO" id="GO:0042840">
    <property type="term" value="P:D-glucuronate catabolic process"/>
    <property type="evidence" value="ECO:0007669"/>
    <property type="project" value="TreeGrafter"/>
</dbReference>
<name>S9SIU6_9RHOB</name>
<comment type="cofactor">
    <cofactor evidence="9">
        <name>Fe(2+)</name>
        <dbReference type="ChEBI" id="CHEBI:29033"/>
    </cofactor>
    <cofactor evidence="9">
        <name>Mn(2+)</name>
        <dbReference type="ChEBI" id="CHEBI:29035"/>
    </cofactor>
</comment>
<dbReference type="Gene3D" id="3.20.20.150">
    <property type="entry name" value="Divalent-metal-dependent TIM barrel enzymes"/>
    <property type="match status" value="1"/>
</dbReference>
<evidence type="ECO:0000256" key="1">
    <source>
        <dbReference type="ARBA" id="ARBA00001794"/>
    </source>
</evidence>
<dbReference type="InterPro" id="IPR036237">
    <property type="entry name" value="Xyl_isomerase-like_sf"/>
</dbReference>
<dbReference type="GO" id="GO:0030145">
    <property type="term" value="F:manganese ion binding"/>
    <property type="evidence" value="ECO:0007669"/>
    <property type="project" value="TreeGrafter"/>
</dbReference>
<evidence type="ECO:0000256" key="4">
    <source>
        <dbReference type="ARBA" id="ARBA00007389"/>
    </source>
</evidence>
<evidence type="ECO:0000256" key="9">
    <source>
        <dbReference type="HAMAP-Rule" id="MF_00106"/>
    </source>
</evidence>
<keyword evidence="8 9" id="KW-0456">Lyase</keyword>
<comment type="catalytic activity">
    <reaction evidence="1 9">
        <text>D-mannonate = 2-dehydro-3-deoxy-D-gluconate + H2O</text>
        <dbReference type="Rhea" id="RHEA:20097"/>
        <dbReference type="ChEBI" id="CHEBI:15377"/>
        <dbReference type="ChEBI" id="CHEBI:17767"/>
        <dbReference type="ChEBI" id="CHEBI:57990"/>
        <dbReference type="EC" id="4.2.1.8"/>
    </reaction>
</comment>
<dbReference type="InterPro" id="IPR004628">
    <property type="entry name" value="Man_deHydtase"/>
</dbReference>
<comment type="caution">
    <text evidence="10">The sequence shown here is derived from an EMBL/GenBank/DDBJ whole genome shotgun (WGS) entry which is preliminary data.</text>
</comment>
<organism evidence="10 11">
    <name type="scientific">Rubellimicrobium thermophilum DSM 16684</name>
    <dbReference type="NCBI Taxonomy" id="1123069"/>
    <lineage>
        <taxon>Bacteria</taxon>
        <taxon>Pseudomonadati</taxon>
        <taxon>Pseudomonadota</taxon>
        <taxon>Alphaproteobacteria</taxon>
        <taxon>Rhodobacterales</taxon>
        <taxon>Roseobacteraceae</taxon>
        <taxon>Rubellimicrobium</taxon>
    </lineage>
</organism>
<evidence type="ECO:0000256" key="6">
    <source>
        <dbReference type="ARBA" id="ARBA00023004"/>
    </source>
</evidence>
<keyword evidence="7 9" id="KW-0464">Manganese</keyword>
<dbReference type="PIRSF" id="PIRSF016049">
    <property type="entry name" value="Man_dehyd"/>
    <property type="match status" value="1"/>
</dbReference>
<dbReference type="Pfam" id="PF03786">
    <property type="entry name" value="UxuA"/>
    <property type="match status" value="1"/>
</dbReference>
<comment type="similarity">
    <text evidence="4 9">Belongs to the mannonate dehydratase family.</text>
</comment>
<gene>
    <name evidence="9" type="primary">uxuA</name>
    <name evidence="10" type="ORF">ruthe_01103</name>
</gene>
<evidence type="ECO:0000256" key="2">
    <source>
        <dbReference type="ARBA" id="ARBA00002713"/>
    </source>
</evidence>
<keyword evidence="6 9" id="KW-0408">Iron</keyword>
<dbReference type="GO" id="GO:0008927">
    <property type="term" value="F:mannonate dehydratase activity"/>
    <property type="evidence" value="ECO:0007669"/>
    <property type="project" value="UniProtKB-UniRule"/>
</dbReference>
<evidence type="ECO:0000256" key="7">
    <source>
        <dbReference type="ARBA" id="ARBA00023211"/>
    </source>
</evidence>
<comment type="pathway">
    <text evidence="3 9">Carbohydrate metabolism; pentose and glucuronate interconversion.</text>
</comment>
<dbReference type="STRING" id="1123069.ruthe_01103"/>
<reference evidence="10 11" key="1">
    <citation type="journal article" date="2013" name="Stand. Genomic Sci.">
        <title>Genome sequence of the reddish-pigmented Rubellimicrobium thermophilum type strain (DSM 16684(T)), a member of the Roseobacter clade.</title>
        <authorList>
            <person name="Fiebig A."/>
            <person name="Riedel T."/>
            <person name="Gronow S."/>
            <person name="Petersen J."/>
            <person name="Klenk H.P."/>
            <person name="Goker M."/>
        </authorList>
    </citation>
    <scope>NUCLEOTIDE SEQUENCE [LARGE SCALE GENOMIC DNA]</scope>
    <source>
        <strain evidence="10 11">DSM 16684</strain>
    </source>
</reference>
<keyword evidence="11" id="KW-1185">Reference proteome</keyword>
<dbReference type="GO" id="GO:0008198">
    <property type="term" value="F:ferrous iron binding"/>
    <property type="evidence" value="ECO:0007669"/>
    <property type="project" value="TreeGrafter"/>
</dbReference>
<dbReference type="PATRIC" id="fig|1123069.3.peg.1074"/>
<dbReference type="NCBIfam" id="NF003027">
    <property type="entry name" value="PRK03906.1"/>
    <property type="match status" value="1"/>
</dbReference>
<dbReference type="EMBL" id="AOLV01000010">
    <property type="protein sequence ID" value="EPX86289.1"/>
    <property type="molecule type" value="Genomic_DNA"/>
</dbReference>
<dbReference type="Proteomes" id="UP000015346">
    <property type="component" value="Unassembled WGS sequence"/>
</dbReference>